<dbReference type="OrthoDB" id="2080429at2"/>
<dbReference type="Proteomes" id="UP000315343">
    <property type="component" value="Unassembled WGS sequence"/>
</dbReference>
<dbReference type="RefSeq" id="WP_145086641.1">
    <property type="nucleotide sequence ID" value="NZ_DAMBUX010000017.1"/>
</dbReference>
<keyword evidence="2" id="KW-1185">Reference proteome</keyword>
<gene>
    <name evidence="1" type="ORF">LY60_03473</name>
</gene>
<dbReference type="AlphaFoldDB" id="A0A562J1H4"/>
<sequence length="175" mass="20834">MRIDEKEFLLEIIDGKKMDFYLEDDMFEIEGRAKKENDEIIIEVLDGVGHVLEICGQYLKLIDRANCLYARRLDTDKIFQMEINRVYDKLTNPAAEDFMKMSNLGVEQFFKKQTDTLVWFDTDQKKWVIELNKINMYFSGDRYYYDTVNELFEENKEQMAGVWQAVYYSSEAESA</sequence>
<evidence type="ECO:0000313" key="1">
    <source>
        <dbReference type="EMBL" id="TWH76997.1"/>
    </source>
</evidence>
<reference evidence="1 2" key="1">
    <citation type="submission" date="2019-07" db="EMBL/GenBank/DDBJ databases">
        <title>Genomic Encyclopedia of Type Strains, Phase I: the one thousand microbial genomes (KMG-I) project.</title>
        <authorList>
            <person name="Kyrpides N."/>
        </authorList>
    </citation>
    <scope>NUCLEOTIDE SEQUENCE [LARGE SCALE GENOMIC DNA]</scope>
    <source>
        <strain evidence="1 2">DSM 13558</strain>
    </source>
</reference>
<comment type="caution">
    <text evidence="1">The sequence shown here is derived from an EMBL/GenBank/DDBJ whole genome shotgun (WGS) entry which is preliminary data.</text>
</comment>
<name>A0A562J1H4_9FIRM</name>
<dbReference type="EMBL" id="VLKH01000014">
    <property type="protein sequence ID" value="TWH76997.1"/>
    <property type="molecule type" value="Genomic_DNA"/>
</dbReference>
<organism evidence="1 2">
    <name type="scientific">Sedimentibacter saalensis</name>
    <dbReference type="NCBI Taxonomy" id="130788"/>
    <lineage>
        <taxon>Bacteria</taxon>
        <taxon>Bacillati</taxon>
        <taxon>Bacillota</taxon>
        <taxon>Tissierellia</taxon>
        <taxon>Sedimentibacter</taxon>
    </lineage>
</organism>
<accession>A0A562J1H4</accession>
<protein>
    <submittedName>
        <fullName evidence="1">Uncharacterized protein</fullName>
    </submittedName>
</protein>
<evidence type="ECO:0000313" key="2">
    <source>
        <dbReference type="Proteomes" id="UP000315343"/>
    </source>
</evidence>
<proteinExistence type="predicted"/>